<evidence type="ECO:0008006" key="3">
    <source>
        <dbReference type="Google" id="ProtNLM"/>
    </source>
</evidence>
<dbReference type="PATRIC" id="fig|294.125.peg.4275"/>
<evidence type="ECO:0000313" key="2">
    <source>
        <dbReference type="Proteomes" id="UP000032210"/>
    </source>
</evidence>
<sequence>MTAPVYVGCAGWSLPREHWAAFVEEGTHLQRYASRFNAVEINSSFYRAHLPKTYARWAQSVPSAFRFSVKVPKRITHELRLQGCATALDEFLEQCLHLEQKLGCLLVQLPPSLRYEPALATGFFIALRQRFAGAVVLEPRHPSWLDAEAMLLDMQIGRVNADPAVIDPGAGWQGVQYWRLHGSPRIYHSAYGPQRVQAYARLLESSAAAGVPTWCIFDNTASGHAVMDALLMVNSEHLAMSHAAPLSQ</sequence>
<evidence type="ECO:0000313" key="1">
    <source>
        <dbReference type="EMBL" id="KIR20441.1"/>
    </source>
</evidence>
<dbReference type="PANTHER" id="PTHR30348">
    <property type="entry name" value="UNCHARACTERIZED PROTEIN YECE"/>
    <property type="match status" value="1"/>
</dbReference>
<gene>
    <name evidence="1" type="ORF">PFLU3_41740</name>
</gene>
<organism evidence="1 2">
    <name type="scientific">Pseudomonas fluorescens</name>
    <dbReference type="NCBI Taxonomy" id="294"/>
    <lineage>
        <taxon>Bacteria</taxon>
        <taxon>Pseudomonadati</taxon>
        <taxon>Pseudomonadota</taxon>
        <taxon>Gammaproteobacteria</taxon>
        <taxon>Pseudomonadales</taxon>
        <taxon>Pseudomonadaceae</taxon>
        <taxon>Pseudomonas</taxon>
    </lineage>
</organism>
<dbReference type="Gene3D" id="3.20.20.410">
    <property type="entry name" value="Protein of unknown function UPF0759"/>
    <property type="match status" value="1"/>
</dbReference>
<proteinExistence type="predicted"/>
<name>A0A0D0T9Z0_PSEFL</name>
<reference evidence="1 2" key="1">
    <citation type="submission" date="2015-01" db="EMBL/GenBank/DDBJ databases">
        <title>Genome sequence of the beneficial rhizobacterium Pseudomonas fluorescens 2-79.</title>
        <authorList>
            <person name="Thuermer A."/>
            <person name="Daniel R."/>
        </authorList>
    </citation>
    <scope>NUCLEOTIDE SEQUENCE [LARGE SCALE GENOMIC DNA]</scope>
    <source>
        <strain evidence="1 2">2-79</strain>
    </source>
</reference>
<dbReference type="InterPro" id="IPR036520">
    <property type="entry name" value="UPF0759_sf"/>
</dbReference>
<accession>A0A0D0T9Z0</accession>
<dbReference type="InterPro" id="IPR002763">
    <property type="entry name" value="DUF72"/>
</dbReference>
<dbReference type="AlphaFoldDB" id="A0A0D0T9Z0"/>
<protein>
    <recommendedName>
        <fullName evidence="3">DUF72 domain-containing protein</fullName>
    </recommendedName>
</protein>
<dbReference type="Pfam" id="PF01904">
    <property type="entry name" value="DUF72"/>
    <property type="match status" value="1"/>
</dbReference>
<dbReference type="SUPFAM" id="SSF117396">
    <property type="entry name" value="TM1631-like"/>
    <property type="match status" value="1"/>
</dbReference>
<dbReference type="PANTHER" id="PTHR30348:SF14">
    <property type="entry name" value="BLR8050 PROTEIN"/>
    <property type="match status" value="1"/>
</dbReference>
<comment type="caution">
    <text evidence="1">The sequence shown here is derived from an EMBL/GenBank/DDBJ whole genome shotgun (WGS) entry which is preliminary data.</text>
</comment>
<dbReference type="Proteomes" id="UP000032210">
    <property type="component" value="Unassembled WGS sequence"/>
</dbReference>
<dbReference type="RefSeq" id="WP_235387852.1">
    <property type="nucleotide sequence ID" value="NZ_JXCQ01000047.1"/>
</dbReference>
<dbReference type="EMBL" id="JXCQ01000047">
    <property type="protein sequence ID" value="KIR20441.1"/>
    <property type="molecule type" value="Genomic_DNA"/>
</dbReference>